<name>A0A0F9H534_9ZZZZ</name>
<gene>
    <name evidence="1" type="ORF">LCGC14_2041800</name>
</gene>
<comment type="caution">
    <text evidence="1">The sequence shown here is derived from an EMBL/GenBank/DDBJ whole genome shotgun (WGS) entry which is preliminary data.</text>
</comment>
<dbReference type="AlphaFoldDB" id="A0A0F9H534"/>
<reference evidence="1" key="1">
    <citation type="journal article" date="2015" name="Nature">
        <title>Complex archaea that bridge the gap between prokaryotes and eukaryotes.</title>
        <authorList>
            <person name="Spang A."/>
            <person name="Saw J.H."/>
            <person name="Jorgensen S.L."/>
            <person name="Zaremba-Niedzwiedzka K."/>
            <person name="Martijn J."/>
            <person name="Lind A.E."/>
            <person name="van Eijk R."/>
            <person name="Schleper C."/>
            <person name="Guy L."/>
            <person name="Ettema T.J."/>
        </authorList>
    </citation>
    <scope>NUCLEOTIDE SEQUENCE</scope>
</reference>
<accession>A0A0F9H534</accession>
<organism evidence="1">
    <name type="scientific">marine sediment metagenome</name>
    <dbReference type="NCBI Taxonomy" id="412755"/>
    <lineage>
        <taxon>unclassified sequences</taxon>
        <taxon>metagenomes</taxon>
        <taxon>ecological metagenomes</taxon>
    </lineage>
</organism>
<proteinExistence type="predicted"/>
<protein>
    <submittedName>
        <fullName evidence="1">Uncharacterized protein</fullName>
    </submittedName>
</protein>
<evidence type="ECO:0000313" key="1">
    <source>
        <dbReference type="EMBL" id="KKL76740.1"/>
    </source>
</evidence>
<dbReference type="EMBL" id="LAZR01023954">
    <property type="protein sequence ID" value="KKL76740.1"/>
    <property type="molecule type" value="Genomic_DNA"/>
</dbReference>
<sequence length="45" mass="5256">MIDISVIDIKFFMLCVVLHCIVMLVLLDPSARTALAYAYNKIRWR</sequence>